<dbReference type="Proteomes" id="UP000823388">
    <property type="component" value="Chromosome 9N"/>
</dbReference>
<reference evidence="2" key="1">
    <citation type="submission" date="2020-05" db="EMBL/GenBank/DDBJ databases">
        <title>WGS assembly of Panicum virgatum.</title>
        <authorList>
            <person name="Lovell J.T."/>
            <person name="Jenkins J."/>
            <person name="Shu S."/>
            <person name="Juenger T.E."/>
            <person name="Schmutz J."/>
        </authorList>
    </citation>
    <scope>NUCLEOTIDE SEQUENCE</scope>
    <source>
        <strain evidence="2">AP13</strain>
    </source>
</reference>
<dbReference type="AlphaFoldDB" id="A0A8T0MDL0"/>
<evidence type="ECO:0000313" key="3">
    <source>
        <dbReference type="Proteomes" id="UP000823388"/>
    </source>
</evidence>
<sequence length="154" mass="15901">MARRRVRGSRSARWRAGGRWPSAECGDDGPHRAREGDAEAAPKSPASAHTAADGRGLRARKAVPSIRRLQTAGLAGGSTAQIRAGVASSRATGLAEERERGREGGGGGRGLQQGGARSGRRVSERHGWSRLAAEGGGSGPARAVDASDQAKEMK</sequence>
<keyword evidence="3" id="KW-1185">Reference proteome</keyword>
<organism evidence="2 3">
    <name type="scientific">Panicum virgatum</name>
    <name type="common">Blackwell switchgrass</name>
    <dbReference type="NCBI Taxonomy" id="38727"/>
    <lineage>
        <taxon>Eukaryota</taxon>
        <taxon>Viridiplantae</taxon>
        <taxon>Streptophyta</taxon>
        <taxon>Embryophyta</taxon>
        <taxon>Tracheophyta</taxon>
        <taxon>Spermatophyta</taxon>
        <taxon>Magnoliopsida</taxon>
        <taxon>Liliopsida</taxon>
        <taxon>Poales</taxon>
        <taxon>Poaceae</taxon>
        <taxon>PACMAD clade</taxon>
        <taxon>Panicoideae</taxon>
        <taxon>Panicodae</taxon>
        <taxon>Paniceae</taxon>
        <taxon>Panicinae</taxon>
        <taxon>Panicum</taxon>
        <taxon>Panicum sect. Hiantes</taxon>
    </lineage>
</organism>
<comment type="caution">
    <text evidence="2">The sequence shown here is derived from an EMBL/GenBank/DDBJ whole genome shotgun (WGS) entry which is preliminary data.</text>
</comment>
<name>A0A8T0MDL0_PANVG</name>
<feature type="compositionally biased region" description="Basic and acidic residues" evidence="1">
    <location>
        <begin position="28"/>
        <end position="37"/>
    </location>
</feature>
<feature type="compositionally biased region" description="Gly residues" evidence="1">
    <location>
        <begin position="104"/>
        <end position="117"/>
    </location>
</feature>
<gene>
    <name evidence="2" type="ORF">PVAP13_9NG111146</name>
</gene>
<evidence type="ECO:0000256" key="1">
    <source>
        <dbReference type="SAM" id="MobiDB-lite"/>
    </source>
</evidence>
<evidence type="ECO:0000313" key="2">
    <source>
        <dbReference type="EMBL" id="KAG2535381.1"/>
    </source>
</evidence>
<protein>
    <submittedName>
        <fullName evidence="2">Uncharacterized protein</fullName>
    </submittedName>
</protein>
<feature type="compositionally biased region" description="Basic residues" evidence="1">
    <location>
        <begin position="1"/>
        <end position="13"/>
    </location>
</feature>
<feature type="region of interest" description="Disordered" evidence="1">
    <location>
        <begin position="1"/>
        <end position="154"/>
    </location>
</feature>
<dbReference type="EMBL" id="CM029054">
    <property type="protein sequence ID" value="KAG2535381.1"/>
    <property type="molecule type" value="Genomic_DNA"/>
</dbReference>
<accession>A0A8T0MDL0</accession>
<proteinExistence type="predicted"/>